<dbReference type="EMBL" id="JAWRVE010000235">
    <property type="protein sequence ID" value="KAL1847691.1"/>
    <property type="molecule type" value="Genomic_DNA"/>
</dbReference>
<gene>
    <name evidence="3" type="ORF">Daus18300_013858</name>
</gene>
<accession>A0ABR3VXG9</accession>
<organism evidence="3 4">
    <name type="scientific">Diaporthe australafricana</name>
    <dbReference type="NCBI Taxonomy" id="127596"/>
    <lineage>
        <taxon>Eukaryota</taxon>
        <taxon>Fungi</taxon>
        <taxon>Dikarya</taxon>
        <taxon>Ascomycota</taxon>
        <taxon>Pezizomycotina</taxon>
        <taxon>Sordariomycetes</taxon>
        <taxon>Sordariomycetidae</taxon>
        <taxon>Diaporthales</taxon>
        <taxon>Diaporthaceae</taxon>
        <taxon>Diaporthe</taxon>
    </lineage>
</organism>
<name>A0ABR3VXG9_9PEZI</name>
<keyword evidence="4" id="KW-1185">Reference proteome</keyword>
<sequence length="583" mass="65806">MASILFDDQSDSQPDNHYPKLSPNSAQIRLIVLAPGELDSPIHCTYRVVDLDDEHTSYENLSYVWNDGAGTVSILVDGHAATVGRSLFGALEQLRQVDTERTMWIDAICINQSCNTEKTQQVGMMCNIYKQCTQCIIWMGPLGETSLQDATLAMDMVKWMAKRTADPPEFLHDASQRRRAAEALNTFTTRPWWGRMWTIQEAKLPRRCFIYWGPCRLPWDHVDRASKAIMDSDEAPKDLGNYHHEFFASGAFDNLPASMEGLRASDDEPALFLFWRWRIRQATDPRDKIYALMGLRGDLDLPNVPKPDYSLDVAPLFTRVTADLINQCRDLNPLIGRRGETPALKGLPSWVVDWSGHEEGQERADFWIHEARWFNRGYCADRGIFGVGDGLRFADESDKRVLLLSGLYVDKIAVVEQRPTGSRRSGEEFHEVLLGGADRWADLIKRFQGSGAATGQAVELPDGWMQAFLGLIMGRLVPADPDDGDPDDWAREMVRDQAIFITEGGRFGLGPVNAQVGQQLWIVGGCRLPVILDGARPPHYKGKDWDETGRRDFTWVSDCFVYCMMKGEAVEGRGNEQVDFNLH</sequence>
<protein>
    <recommendedName>
        <fullName evidence="2">Heterokaryon incompatibility domain-containing protein</fullName>
    </recommendedName>
</protein>
<dbReference type="InterPro" id="IPR010730">
    <property type="entry name" value="HET"/>
</dbReference>
<dbReference type="PANTHER" id="PTHR24148:SF82">
    <property type="entry name" value="HETEROKARYON INCOMPATIBILITY DOMAIN-CONTAINING PROTEIN"/>
    <property type="match status" value="1"/>
</dbReference>
<dbReference type="Proteomes" id="UP001583177">
    <property type="component" value="Unassembled WGS sequence"/>
</dbReference>
<feature type="domain" description="Heterokaryon incompatibility" evidence="2">
    <location>
        <begin position="58"/>
        <end position="201"/>
    </location>
</feature>
<feature type="region of interest" description="Disordered" evidence="1">
    <location>
        <begin position="1"/>
        <end position="21"/>
    </location>
</feature>
<proteinExistence type="predicted"/>
<dbReference type="InterPro" id="IPR052895">
    <property type="entry name" value="HetReg/Transcr_Mod"/>
</dbReference>
<comment type="caution">
    <text evidence="3">The sequence shown here is derived from an EMBL/GenBank/DDBJ whole genome shotgun (WGS) entry which is preliminary data.</text>
</comment>
<dbReference type="Pfam" id="PF06985">
    <property type="entry name" value="HET"/>
    <property type="match status" value="1"/>
</dbReference>
<dbReference type="PANTHER" id="PTHR24148">
    <property type="entry name" value="ANKYRIN REPEAT DOMAIN-CONTAINING PROTEIN 39 HOMOLOG-RELATED"/>
    <property type="match status" value="1"/>
</dbReference>
<evidence type="ECO:0000313" key="3">
    <source>
        <dbReference type="EMBL" id="KAL1847691.1"/>
    </source>
</evidence>
<evidence type="ECO:0000259" key="2">
    <source>
        <dbReference type="Pfam" id="PF06985"/>
    </source>
</evidence>
<evidence type="ECO:0000313" key="4">
    <source>
        <dbReference type="Proteomes" id="UP001583177"/>
    </source>
</evidence>
<evidence type="ECO:0000256" key="1">
    <source>
        <dbReference type="SAM" id="MobiDB-lite"/>
    </source>
</evidence>
<reference evidence="3 4" key="1">
    <citation type="journal article" date="2024" name="IMA Fungus">
        <title>IMA Genome - F19 : A genome assembly and annotation guide to empower mycologists, including annotated draft genome sequences of Ceratocystis pirilliformis, Diaporthe australafricana, Fusarium ophioides, Paecilomyces lecythidis, and Sporothrix stenoceras.</title>
        <authorList>
            <person name="Aylward J."/>
            <person name="Wilson A.M."/>
            <person name="Visagie C.M."/>
            <person name="Spraker J."/>
            <person name="Barnes I."/>
            <person name="Buitendag C."/>
            <person name="Ceriani C."/>
            <person name="Del Mar Angel L."/>
            <person name="du Plessis D."/>
            <person name="Fuchs T."/>
            <person name="Gasser K."/>
            <person name="Kramer D."/>
            <person name="Li W."/>
            <person name="Munsamy K."/>
            <person name="Piso A."/>
            <person name="Price J.L."/>
            <person name="Sonnekus B."/>
            <person name="Thomas C."/>
            <person name="van der Nest A."/>
            <person name="van Dijk A."/>
            <person name="van Heerden A."/>
            <person name="van Vuuren N."/>
            <person name="Yilmaz N."/>
            <person name="Duong T.A."/>
            <person name="van der Merwe N.A."/>
            <person name="Wingfield M.J."/>
            <person name="Wingfield B.D."/>
        </authorList>
    </citation>
    <scope>NUCLEOTIDE SEQUENCE [LARGE SCALE GENOMIC DNA]</scope>
    <source>
        <strain evidence="3 4">CMW 18300</strain>
    </source>
</reference>